<dbReference type="Pfam" id="PF01565">
    <property type="entry name" value="FAD_binding_4"/>
    <property type="match status" value="1"/>
</dbReference>
<dbReference type="SUPFAM" id="SSF56176">
    <property type="entry name" value="FAD-binding/transporter-associated domain-like"/>
    <property type="match status" value="1"/>
</dbReference>
<evidence type="ECO:0000313" key="6">
    <source>
        <dbReference type="EMBL" id="KAJ4376032.1"/>
    </source>
</evidence>
<dbReference type="AlphaFoldDB" id="A0A9W8YFY9"/>
<dbReference type="PROSITE" id="PS51387">
    <property type="entry name" value="FAD_PCMH"/>
    <property type="match status" value="1"/>
</dbReference>
<dbReference type="GO" id="GO:0071949">
    <property type="term" value="F:FAD binding"/>
    <property type="evidence" value="ECO:0007669"/>
    <property type="project" value="InterPro"/>
</dbReference>
<accession>A0A9W8YFY9</accession>
<dbReference type="InterPro" id="IPR016167">
    <property type="entry name" value="FAD-bd_PCMH_sub1"/>
</dbReference>
<evidence type="ECO:0000259" key="5">
    <source>
        <dbReference type="PROSITE" id="PS51387"/>
    </source>
</evidence>
<dbReference type="Gene3D" id="3.30.465.10">
    <property type="match status" value="1"/>
</dbReference>
<keyword evidence="3" id="KW-0274">FAD</keyword>
<comment type="caution">
    <text evidence="6">The sequence shown here is derived from an EMBL/GenBank/DDBJ whole genome shotgun (WGS) entry which is preliminary data.</text>
</comment>
<name>A0A9W8YFY9_9PLEO</name>
<evidence type="ECO:0000256" key="1">
    <source>
        <dbReference type="ARBA" id="ARBA00005466"/>
    </source>
</evidence>
<gene>
    <name evidence="6" type="ORF">N0V83_001312</name>
</gene>
<feature type="domain" description="FAD-binding PCMH-type" evidence="5">
    <location>
        <begin position="66"/>
        <end position="237"/>
    </location>
</feature>
<dbReference type="InterPro" id="IPR006094">
    <property type="entry name" value="Oxid_FAD_bind_N"/>
</dbReference>
<evidence type="ECO:0000313" key="7">
    <source>
        <dbReference type="Proteomes" id="UP001140560"/>
    </source>
</evidence>
<dbReference type="EMBL" id="JAPEUY010000002">
    <property type="protein sequence ID" value="KAJ4376032.1"/>
    <property type="molecule type" value="Genomic_DNA"/>
</dbReference>
<dbReference type="Gene3D" id="3.40.462.20">
    <property type="match status" value="1"/>
</dbReference>
<comment type="similarity">
    <text evidence="1">Belongs to the oxygen-dependent FAD-linked oxidoreductase family.</text>
</comment>
<keyword evidence="7" id="KW-1185">Reference proteome</keyword>
<evidence type="ECO:0000256" key="4">
    <source>
        <dbReference type="ARBA" id="ARBA00023002"/>
    </source>
</evidence>
<organism evidence="6 7">
    <name type="scientific">Neocucurbitaria cava</name>
    <dbReference type="NCBI Taxonomy" id="798079"/>
    <lineage>
        <taxon>Eukaryota</taxon>
        <taxon>Fungi</taxon>
        <taxon>Dikarya</taxon>
        <taxon>Ascomycota</taxon>
        <taxon>Pezizomycotina</taxon>
        <taxon>Dothideomycetes</taxon>
        <taxon>Pleosporomycetidae</taxon>
        <taxon>Pleosporales</taxon>
        <taxon>Pleosporineae</taxon>
        <taxon>Cucurbitariaceae</taxon>
        <taxon>Neocucurbitaria</taxon>
    </lineage>
</organism>
<dbReference type="OrthoDB" id="2151789at2759"/>
<protein>
    <recommendedName>
        <fullName evidence="5">FAD-binding PCMH-type domain-containing protein</fullName>
    </recommendedName>
</protein>
<keyword evidence="2" id="KW-0285">Flavoprotein</keyword>
<evidence type="ECO:0000256" key="3">
    <source>
        <dbReference type="ARBA" id="ARBA00022827"/>
    </source>
</evidence>
<dbReference type="Pfam" id="PF08031">
    <property type="entry name" value="BBE"/>
    <property type="match status" value="1"/>
</dbReference>
<dbReference type="PANTHER" id="PTHR42973">
    <property type="entry name" value="BINDING OXIDOREDUCTASE, PUTATIVE (AFU_ORTHOLOGUE AFUA_1G17690)-RELATED"/>
    <property type="match status" value="1"/>
</dbReference>
<proteinExistence type="inferred from homology"/>
<dbReference type="PANTHER" id="PTHR42973:SF34">
    <property type="entry name" value="FAD BINDING DOMAIN PROTEIN (AFU_ORTHOLOGUE AFUA_3G02770)"/>
    <property type="match status" value="1"/>
</dbReference>
<evidence type="ECO:0000256" key="2">
    <source>
        <dbReference type="ARBA" id="ARBA00022630"/>
    </source>
</evidence>
<dbReference type="Gene3D" id="3.30.43.10">
    <property type="entry name" value="Uridine Diphospho-n-acetylenolpyruvylglucosamine Reductase, domain 2"/>
    <property type="match status" value="1"/>
</dbReference>
<dbReference type="InterPro" id="IPR012951">
    <property type="entry name" value="BBE"/>
</dbReference>
<dbReference type="Proteomes" id="UP001140560">
    <property type="component" value="Unassembled WGS sequence"/>
</dbReference>
<keyword evidence="4" id="KW-0560">Oxidoreductase</keyword>
<reference evidence="6" key="1">
    <citation type="submission" date="2022-10" db="EMBL/GenBank/DDBJ databases">
        <title>Tapping the CABI collections for fungal endophytes: first genome assemblies for Collariella, Neodidymelliopsis, Ascochyta clinopodiicola, Didymella pomorum, Didymosphaeria variabile, Neocosmospora piperis and Neocucurbitaria cava.</title>
        <authorList>
            <person name="Hill R."/>
        </authorList>
    </citation>
    <scope>NUCLEOTIDE SEQUENCE</scope>
    <source>
        <strain evidence="6">IMI 356814</strain>
    </source>
</reference>
<dbReference type="InterPro" id="IPR050416">
    <property type="entry name" value="FAD-linked_Oxidoreductase"/>
</dbReference>
<sequence length="500" mass="55514">MGSIVETSDPGIAQALAKHGVDVERLSKDGGSSAVTLLSSLYPKQIITTATDTEAWRKQFFSQHQYAAKPALIFQPKSAKEVAIAILLCRQNNAKFAVKSGGHAAMKEASSADNGVVIDLKNLNGVELNDDKSIAKLGAGNRWERVFEELAKDGLAVAGGRAGDVGVGGYSLGGGISFFASARGWACDNIRNFEFVTANGDILAVNYQSYPDLFWALRGGGSNFGIVTRFDFETFAQGDIYSGSVLFDYEHKVDVVKAFTSFAYNSDPKSATWLTAAVHEDKKLFSALAMYAEPTEEFEVMKAYGAIPSLHGSQKVRSMASMVRELVDVQAKEHRQNYWNHTFKFDPDFIDWLIEMYYEEVGPHHGKYESKQALVIVMQYYTKESIRQMQREGGNCLPLKEDEAPYVNLLIPSAWVHEKDDELVLGLSRKIMERAVDEGKKRGLFVDFIYMNYGSVYQDVLKGYGKENYDKLKQVATKYDPEGVFQTLMPGYFKFGGAPV</sequence>
<dbReference type="InterPro" id="IPR016166">
    <property type="entry name" value="FAD-bd_PCMH"/>
</dbReference>
<dbReference type="InterPro" id="IPR036318">
    <property type="entry name" value="FAD-bd_PCMH-like_sf"/>
</dbReference>
<dbReference type="InterPro" id="IPR016169">
    <property type="entry name" value="FAD-bd_PCMH_sub2"/>
</dbReference>
<dbReference type="GO" id="GO:0016491">
    <property type="term" value="F:oxidoreductase activity"/>
    <property type="evidence" value="ECO:0007669"/>
    <property type="project" value="UniProtKB-KW"/>
</dbReference>